<dbReference type="PANTHER" id="PTHR43337">
    <property type="entry name" value="XANTHINE/URACIL PERMEASE C887.17-RELATED"/>
    <property type="match status" value="1"/>
</dbReference>
<feature type="transmembrane region" description="Helical" evidence="7">
    <location>
        <begin position="354"/>
        <end position="375"/>
    </location>
</feature>
<evidence type="ECO:0000313" key="9">
    <source>
        <dbReference type="Proteomes" id="UP000036959"/>
    </source>
</evidence>
<dbReference type="PATRIC" id="fig|242163.4.peg.600"/>
<dbReference type="GO" id="GO:0015208">
    <property type="term" value="F:guanine transmembrane transporter activity"/>
    <property type="evidence" value="ECO:0007669"/>
    <property type="project" value="TreeGrafter"/>
</dbReference>
<feature type="transmembrane region" description="Helical" evidence="7">
    <location>
        <begin position="129"/>
        <end position="150"/>
    </location>
</feature>
<evidence type="ECO:0000256" key="1">
    <source>
        <dbReference type="ARBA" id="ARBA00004141"/>
    </source>
</evidence>
<evidence type="ECO:0000256" key="7">
    <source>
        <dbReference type="SAM" id="Phobius"/>
    </source>
</evidence>
<keyword evidence="9" id="KW-1185">Reference proteome</keyword>
<evidence type="ECO:0000256" key="3">
    <source>
        <dbReference type="ARBA" id="ARBA00022448"/>
    </source>
</evidence>
<organism evidence="8 9">
    <name type="scientific">Candidatus Burkholderia verschuerenii</name>
    <dbReference type="NCBI Taxonomy" id="242163"/>
    <lineage>
        <taxon>Bacteria</taxon>
        <taxon>Pseudomonadati</taxon>
        <taxon>Pseudomonadota</taxon>
        <taxon>Betaproteobacteria</taxon>
        <taxon>Burkholderiales</taxon>
        <taxon>Burkholderiaceae</taxon>
        <taxon>Burkholderia</taxon>
    </lineage>
</organism>
<keyword evidence="3" id="KW-0813">Transport</keyword>
<feature type="transmembrane region" description="Helical" evidence="7">
    <location>
        <begin position="162"/>
        <end position="185"/>
    </location>
</feature>
<keyword evidence="6 7" id="KW-0472">Membrane</keyword>
<dbReference type="InterPro" id="IPR045018">
    <property type="entry name" value="Azg-like"/>
</dbReference>
<feature type="transmembrane region" description="Helical" evidence="7">
    <location>
        <begin position="78"/>
        <end position="97"/>
    </location>
</feature>
<gene>
    <name evidence="8" type="ORF">BVER_00472</name>
</gene>
<evidence type="ECO:0000313" key="8">
    <source>
        <dbReference type="EMBL" id="KND59676.1"/>
    </source>
</evidence>
<keyword evidence="4 7" id="KW-0812">Transmembrane</keyword>
<dbReference type="GO" id="GO:0005886">
    <property type="term" value="C:plasma membrane"/>
    <property type="evidence" value="ECO:0007669"/>
    <property type="project" value="TreeGrafter"/>
</dbReference>
<accession>A0A0L0MBM6</accession>
<feature type="transmembrane region" description="Helical" evidence="7">
    <location>
        <begin position="223"/>
        <end position="241"/>
    </location>
</feature>
<keyword evidence="5 7" id="KW-1133">Transmembrane helix</keyword>
<evidence type="ECO:0000256" key="6">
    <source>
        <dbReference type="ARBA" id="ARBA00023136"/>
    </source>
</evidence>
<dbReference type="PANTHER" id="PTHR43337:SF4">
    <property type="entry name" value="GUANINE_HYPOXANTHINE PERMEASE GHXQ"/>
    <property type="match status" value="1"/>
</dbReference>
<evidence type="ECO:0000256" key="5">
    <source>
        <dbReference type="ARBA" id="ARBA00022989"/>
    </source>
</evidence>
<proteinExistence type="inferred from homology"/>
<feature type="transmembrane region" description="Helical" evidence="7">
    <location>
        <begin position="273"/>
        <end position="291"/>
    </location>
</feature>
<evidence type="ECO:0000256" key="4">
    <source>
        <dbReference type="ARBA" id="ARBA00022692"/>
    </source>
</evidence>
<feature type="transmembrane region" description="Helical" evidence="7">
    <location>
        <begin position="50"/>
        <end position="72"/>
    </location>
</feature>
<name>A0A0L0MBM6_9BURK</name>
<sequence>MLESSAQQLGDIDIDITPTKKDESVQTASGGFLDRYFGISKAGSTEKRELVAGITTFLAMVYSVFVVPGMLGKAGFDTSAVFVAVCLTTAFGSLLMGVWARLPIAIGCAISLTAFTAFGLVLGKGLTPNIALGAVFLIGLVFTAISVTGVRSWILRNLPTGVAHGTGIGIGLFLLLIASNDVWLIVKNPAPGMPVSLGHITAFPVLMSVLGLAAIFGLERRRVPGGILLVVIGLSAIGLMFDPSVRFHGVFALPSLSAPGHASLIGAMDIKGALSMAVMPSVLALVMTAVFDATGTIRAVAGQAGQIDENGRLVNGGRALTADSLSSIFSACFGGAPAAAYIESSVGVAAGAKTGLAASVVGVLFLVVMFMSPLAGLVPSYATAPASAC</sequence>
<dbReference type="AlphaFoldDB" id="A0A0L0MBM6"/>
<dbReference type="Proteomes" id="UP000036959">
    <property type="component" value="Unassembled WGS sequence"/>
</dbReference>
<feature type="transmembrane region" description="Helical" evidence="7">
    <location>
        <begin position="104"/>
        <end position="123"/>
    </location>
</feature>
<protein>
    <submittedName>
        <fullName evidence="8">Xanthine/uracil permease family protein</fullName>
    </submittedName>
</protein>
<comment type="caution">
    <text evidence="8">The sequence shown here is derived from an EMBL/GenBank/DDBJ whole genome shotgun (WGS) entry which is preliminary data.</text>
</comment>
<evidence type="ECO:0000256" key="2">
    <source>
        <dbReference type="ARBA" id="ARBA00005697"/>
    </source>
</evidence>
<dbReference type="EMBL" id="LFJJ01000109">
    <property type="protein sequence ID" value="KND59676.1"/>
    <property type="molecule type" value="Genomic_DNA"/>
</dbReference>
<comment type="subcellular location">
    <subcellularLocation>
        <location evidence="1">Membrane</location>
        <topology evidence="1">Multi-pass membrane protein</topology>
    </subcellularLocation>
</comment>
<reference evidence="9" key="1">
    <citation type="submission" date="2015-06" db="EMBL/GenBank/DDBJ databases">
        <title>Comparative genomics of Burkholderia leaf nodule symbionts.</title>
        <authorList>
            <person name="Carlier A."/>
            <person name="Eberl L."/>
            <person name="Pinto-Carbo M."/>
        </authorList>
    </citation>
    <scope>NUCLEOTIDE SEQUENCE [LARGE SCALE GENOMIC DNA]</scope>
    <source>
        <strain evidence="9">UZHbot4</strain>
    </source>
</reference>
<comment type="similarity">
    <text evidence="2">Belongs to the nucleobase:cation symporter-2 (NCS2) (TC 2.A.40) family. Azg-like subfamily.</text>
</comment>
<feature type="transmembrane region" description="Helical" evidence="7">
    <location>
        <begin position="197"/>
        <end position="216"/>
    </location>
</feature>
<dbReference type="InterPro" id="IPR006043">
    <property type="entry name" value="NCS2"/>
</dbReference>
<dbReference type="Pfam" id="PF00860">
    <property type="entry name" value="Xan_ur_permease"/>
    <property type="match status" value="1"/>
</dbReference>